<keyword evidence="2" id="KW-1185">Reference proteome</keyword>
<evidence type="ECO:0000313" key="2">
    <source>
        <dbReference type="Proteomes" id="UP000235965"/>
    </source>
</evidence>
<dbReference type="Proteomes" id="UP000235965">
    <property type="component" value="Unassembled WGS sequence"/>
</dbReference>
<comment type="caution">
    <text evidence="1">The sequence shown here is derived from an EMBL/GenBank/DDBJ whole genome shotgun (WGS) entry which is preliminary data.</text>
</comment>
<accession>A0A2J7R7L0</accession>
<organism evidence="1 2">
    <name type="scientific">Cryptotermes secundus</name>
    <dbReference type="NCBI Taxonomy" id="105785"/>
    <lineage>
        <taxon>Eukaryota</taxon>
        <taxon>Metazoa</taxon>
        <taxon>Ecdysozoa</taxon>
        <taxon>Arthropoda</taxon>
        <taxon>Hexapoda</taxon>
        <taxon>Insecta</taxon>
        <taxon>Pterygota</taxon>
        <taxon>Neoptera</taxon>
        <taxon>Polyneoptera</taxon>
        <taxon>Dictyoptera</taxon>
        <taxon>Blattodea</taxon>
        <taxon>Blattoidea</taxon>
        <taxon>Termitoidae</taxon>
        <taxon>Kalotermitidae</taxon>
        <taxon>Cryptotermitinae</taxon>
        <taxon>Cryptotermes</taxon>
    </lineage>
</organism>
<dbReference type="EMBL" id="NEVH01006731">
    <property type="protein sequence ID" value="PNF36824.1"/>
    <property type="molecule type" value="Genomic_DNA"/>
</dbReference>
<proteinExistence type="predicted"/>
<name>A0A2J7R7L0_9NEOP</name>
<protein>
    <submittedName>
        <fullName evidence="1">Uncharacterized protein</fullName>
    </submittedName>
</protein>
<reference evidence="1 2" key="1">
    <citation type="submission" date="2017-12" db="EMBL/GenBank/DDBJ databases">
        <title>Hemimetabolous genomes reveal molecular basis of termite eusociality.</title>
        <authorList>
            <person name="Harrison M.C."/>
            <person name="Jongepier E."/>
            <person name="Robertson H.M."/>
            <person name="Arning N."/>
            <person name="Bitard-Feildel T."/>
            <person name="Chao H."/>
            <person name="Childers C.P."/>
            <person name="Dinh H."/>
            <person name="Doddapaneni H."/>
            <person name="Dugan S."/>
            <person name="Gowin J."/>
            <person name="Greiner C."/>
            <person name="Han Y."/>
            <person name="Hu H."/>
            <person name="Hughes D.S.T."/>
            <person name="Huylmans A.-K."/>
            <person name="Kemena C."/>
            <person name="Kremer L.P.M."/>
            <person name="Lee S.L."/>
            <person name="Lopez-Ezquerra A."/>
            <person name="Mallet L."/>
            <person name="Monroy-Kuhn J.M."/>
            <person name="Moser A."/>
            <person name="Murali S.C."/>
            <person name="Muzny D.M."/>
            <person name="Otani S."/>
            <person name="Piulachs M.-D."/>
            <person name="Poelchau M."/>
            <person name="Qu J."/>
            <person name="Schaub F."/>
            <person name="Wada-Katsumata A."/>
            <person name="Worley K.C."/>
            <person name="Xie Q."/>
            <person name="Ylla G."/>
            <person name="Poulsen M."/>
            <person name="Gibbs R.A."/>
            <person name="Schal C."/>
            <person name="Richards S."/>
            <person name="Belles X."/>
            <person name="Korb J."/>
            <person name="Bornberg-Bauer E."/>
        </authorList>
    </citation>
    <scope>NUCLEOTIDE SEQUENCE [LARGE SCALE GENOMIC DNA]</scope>
    <source>
        <tissue evidence="1">Whole body</tissue>
    </source>
</reference>
<gene>
    <name evidence="1" type="ORF">B7P43_G09621</name>
</gene>
<sequence>MISLKYFVMVIRELCFVSWSSQSEVGSSIRPSKANDRTPKWNKELQTALRSGTVGAQDTFVSSVPIDWKKKG</sequence>
<dbReference type="AlphaFoldDB" id="A0A2J7R7L0"/>
<dbReference type="InParanoid" id="A0A2J7R7L0"/>
<evidence type="ECO:0000313" key="1">
    <source>
        <dbReference type="EMBL" id="PNF36824.1"/>
    </source>
</evidence>